<organism evidence="6 7">
    <name type="scientific">Calicophoron daubneyi</name>
    <name type="common">Rumen fluke</name>
    <name type="synonym">Paramphistomum daubneyi</name>
    <dbReference type="NCBI Taxonomy" id="300641"/>
    <lineage>
        <taxon>Eukaryota</taxon>
        <taxon>Metazoa</taxon>
        <taxon>Spiralia</taxon>
        <taxon>Lophotrochozoa</taxon>
        <taxon>Platyhelminthes</taxon>
        <taxon>Trematoda</taxon>
        <taxon>Digenea</taxon>
        <taxon>Plagiorchiida</taxon>
        <taxon>Pronocephalata</taxon>
        <taxon>Paramphistomoidea</taxon>
        <taxon>Paramphistomidae</taxon>
        <taxon>Calicophoron</taxon>
    </lineage>
</organism>
<keyword evidence="1" id="KW-0479">Metal-binding</keyword>
<dbReference type="PROSITE" id="PS51501">
    <property type="entry name" value="ZF_DNL"/>
    <property type="match status" value="1"/>
</dbReference>
<dbReference type="GO" id="GO:0050821">
    <property type="term" value="P:protein stabilization"/>
    <property type="evidence" value="ECO:0007669"/>
    <property type="project" value="TreeGrafter"/>
</dbReference>
<evidence type="ECO:0000256" key="3">
    <source>
        <dbReference type="ARBA" id="ARBA00022833"/>
    </source>
</evidence>
<evidence type="ECO:0000256" key="1">
    <source>
        <dbReference type="ARBA" id="ARBA00022723"/>
    </source>
</evidence>
<dbReference type="Pfam" id="PF05180">
    <property type="entry name" value="zf-DNL"/>
    <property type="match status" value="1"/>
</dbReference>
<evidence type="ECO:0000256" key="2">
    <source>
        <dbReference type="ARBA" id="ARBA00022771"/>
    </source>
</evidence>
<sequence>MMLVRLFARGCVFLRTISSRTSARILYQKTYLSLWPRHMTTGFVLFNKPEEKAALTFEFTQNQFADDGVVKQKMYIEFTCKKCNHRSKKHFSKLAYEKGIVIIRCDGCQNLHLIADNLGWIKDNRWRLEDVIELKRNMTPTE</sequence>
<dbReference type="PANTHER" id="PTHR20922">
    <property type="entry name" value="DNL-TYPE ZINC FINGER PROTEIN"/>
    <property type="match status" value="1"/>
</dbReference>
<gene>
    <name evidence="6" type="ORF">CDAUBV1_LOCUS5459</name>
</gene>
<dbReference type="GO" id="GO:0006457">
    <property type="term" value="P:protein folding"/>
    <property type="evidence" value="ECO:0007669"/>
    <property type="project" value="TreeGrafter"/>
</dbReference>
<feature type="domain" description="DNL-type" evidence="5">
    <location>
        <begin position="69"/>
        <end position="142"/>
    </location>
</feature>
<dbReference type="AlphaFoldDB" id="A0AAV2TAZ1"/>
<dbReference type="EMBL" id="CAXLJL010000134">
    <property type="protein sequence ID" value="CAL5132607.1"/>
    <property type="molecule type" value="Genomic_DNA"/>
</dbReference>
<evidence type="ECO:0000256" key="4">
    <source>
        <dbReference type="PROSITE-ProRule" id="PRU00834"/>
    </source>
</evidence>
<dbReference type="GO" id="GO:0051087">
    <property type="term" value="F:protein-folding chaperone binding"/>
    <property type="evidence" value="ECO:0007669"/>
    <property type="project" value="TreeGrafter"/>
</dbReference>
<dbReference type="PANTHER" id="PTHR20922:SF13">
    <property type="entry name" value="DNL-TYPE ZINC FINGER PROTEIN"/>
    <property type="match status" value="1"/>
</dbReference>
<accession>A0AAV2TAZ1</accession>
<dbReference type="GO" id="GO:0030150">
    <property type="term" value="P:protein import into mitochondrial matrix"/>
    <property type="evidence" value="ECO:0007669"/>
    <property type="project" value="TreeGrafter"/>
</dbReference>
<keyword evidence="3" id="KW-0862">Zinc</keyword>
<name>A0AAV2TAZ1_CALDB</name>
<keyword evidence="2 4" id="KW-0863">Zinc-finger</keyword>
<comment type="caution">
    <text evidence="6">The sequence shown here is derived from an EMBL/GenBank/DDBJ whole genome shotgun (WGS) entry which is preliminary data.</text>
</comment>
<dbReference type="InterPro" id="IPR007853">
    <property type="entry name" value="Znf_DNL-typ"/>
</dbReference>
<dbReference type="Proteomes" id="UP001497525">
    <property type="component" value="Unassembled WGS sequence"/>
</dbReference>
<dbReference type="InterPro" id="IPR024158">
    <property type="entry name" value="Mt_import_TIM15"/>
</dbReference>
<evidence type="ECO:0000313" key="7">
    <source>
        <dbReference type="Proteomes" id="UP001497525"/>
    </source>
</evidence>
<proteinExistence type="predicted"/>
<evidence type="ECO:0000313" key="6">
    <source>
        <dbReference type="EMBL" id="CAL5132607.1"/>
    </source>
</evidence>
<evidence type="ECO:0000259" key="5">
    <source>
        <dbReference type="PROSITE" id="PS51501"/>
    </source>
</evidence>
<protein>
    <recommendedName>
        <fullName evidence="5">DNL-type domain-containing protein</fullName>
    </recommendedName>
</protein>
<reference evidence="6" key="1">
    <citation type="submission" date="2024-06" db="EMBL/GenBank/DDBJ databases">
        <authorList>
            <person name="Liu X."/>
            <person name="Lenzi L."/>
            <person name="Haldenby T S."/>
            <person name="Uol C."/>
        </authorList>
    </citation>
    <scope>NUCLEOTIDE SEQUENCE</scope>
</reference>
<dbReference type="GO" id="GO:0005739">
    <property type="term" value="C:mitochondrion"/>
    <property type="evidence" value="ECO:0007669"/>
    <property type="project" value="TreeGrafter"/>
</dbReference>
<dbReference type="GO" id="GO:0008270">
    <property type="term" value="F:zinc ion binding"/>
    <property type="evidence" value="ECO:0007669"/>
    <property type="project" value="UniProtKB-KW"/>
</dbReference>